<evidence type="ECO:0000313" key="1">
    <source>
        <dbReference type="EMBL" id="CAG2061123.1"/>
    </source>
</evidence>
<dbReference type="EMBL" id="CAJPIN010014647">
    <property type="protein sequence ID" value="CAG2061123.1"/>
    <property type="molecule type" value="Genomic_DNA"/>
</dbReference>
<keyword evidence="2" id="KW-1185">Reference proteome</keyword>
<dbReference type="Proteomes" id="UP001153148">
    <property type="component" value="Unassembled WGS sequence"/>
</dbReference>
<feature type="non-terminal residue" evidence="1">
    <location>
        <position position="1"/>
    </location>
</feature>
<accession>A0ABN7NZH7</accession>
<gene>
    <name evidence="1" type="ORF">TPAB3V08_LOCUS8078</name>
</gene>
<reference evidence="1" key="1">
    <citation type="submission" date="2021-03" db="EMBL/GenBank/DDBJ databases">
        <authorList>
            <person name="Tran Van P."/>
        </authorList>
    </citation>
    <scope>NUCLEOTIDE SEQUENCE</scope>
</reference>
<organism evidence="1 2">
    <name type="scientific">Timema podura</name>
    <name type="common">Walking stick</name>
    <dbReference type="NCBI Taxonomy" id="61482"/>
    <lineage>
        <taxon>Eukaryota</taxon>
        <taxon>Metazoa</taxon>
        <taxon>Ecdysozoa</taxon>
        <taxon>Arthropoda</taxon>
        <taxon>Hexapoda</taxon>
        <taxon>Insecta</taxon>
        <taxon>Pterygota</taxon>
        <taxon>Neoptera</taxon>
        <taxon>Polyneoptera</taxon>
        <taxon>Phasmatodea</taxon>
        <taxon>Timematodea</taxon>
        <taxon>Timematoidea</taxon>
        <taxon>Timematidae</taxon>
        <taxon>Timema</taxon>
    </lineage>
</organism>
<evidence type="ECO:0000313" key="2">
    <source>
        <dbReference type="Proteomes" id="UP001153148"/>
    </source>
</evidence>
<sequence length="104" mass="11825">FQLPPQTRLLVPTCISGESRRESLSRSSCKNDRSAGHLSGAQMRRYAPAASTTMCYFMRMPTLSLKCTRSMARGWETSVWHQAHHRTIFSVISLVSFNLQFSQL</sequence>
<name>A0ABN7NZH7_TIMPD</name>
<protein>
    <submittedName>
        <fullName evidence="1">Uncharacterized protein</fullName>
    </submittedName>
</protein>
<comment type="caution">
    <text evidence="1">The sequence shown here is derived from an EMBL/GenBank/DDBJ whole genome shotgun (WGS) entry which is preliminary data.</text>
</comment>
<feature type="non-terminal residue" evidence="1">
    <location>
        <position position="104"/>
    </location>
</feature>
<proteinExistence type="predicted"/>